<dbReference type="Proteomes" id="UP000719766">
    <property type="component" value="Unassembled WGS sequence"/>
</dbReference>
<name>A0A9P7AAQ2_9AGAM</name>
<protein>
    <submittedName>
        <fullName evidence="2">Uncharacterized protein</fullName>
    </submittedName>
</protein>
<dbReference type="AlphaFoldDB" id="A0A9P7AAQ2"/>
<evidence type="ECO:0000256" key="1">
    <source>
        <dbReference type="SAM" id="MobiDB-lite"/>
    </source>
</evidence>
<dbReference type="RefSeq" id="XP_041153010.1">
    <property type="nucleotide sequence ID" value="XM_041307797.1"/>
</dbReference>
<reference evidence="2" key="1">
    <citation type="journal article" date="2020" name="New Phytol.">
        <title>Comparative genomics reveals dynamic genome evolution in host specialist ectomycorrhizal fungi.</title>
        <authorList>
            <person name="Lofgren L.A."/>
            <person name="Nguyen N.H."/>
            <person name="Vilgalys R."/>
            <person name="Ruytinx J."/>
            <person name="Liao H.L."/>
            <person name="Branco S."/>
            <person name="Kuo A."/>
            <person name="LaButti K."/>
            <person name="Lipzen A."/>
            <person name="Andreopoulos W."/>
            <person name="Pangilinan J."/>
            <person name="Riley R."/>
            <person name="Hundley H."/>
            <person name="Na H."/>
            <person name="Barry K."/>
            <person name="Grigoriev I.V."/>
            <person name="Stajich J.E."/>
            <person name="Kennedy P.G."/>
        </authorList>
    </citation>
    <scope>NUCLEOTIDE SEQUENCE</scope>
    <source>
        <strain evidence="2">S12</strain>
    </source>
</reference>
<evidence type="ECO:0000313" key="3">
    <source>
        <dbReference type="Proteomes" id="UP000719766"/>
    </source>
</evidence>
<accession>A0A9P7AAQ2</accession>
<proteinExistence type="predicted"/>
<sequence length="146" mass="16525">MSLTPETSLPNSAGSSKKKKAKSDVSQQVGQVRDEIESMHSDVMSRHDSKHLCFLTKLEVKSEHSCDTKKYEWLRSSHEHEASQATVTHQRMQEVKATEIRLRETDICIHQAHSEVLNKEAETLRLKIQFHQMMQASNVALDGGVG</sequence>
<keyword evidence="3" id="KW-1185">Reference proteome</keyword>
<feature type="compositionally biased region" description="Polar residues" evidence="1">
    <location>
        <begin position="1"/>
        <end position="11"/>
    </location>
</feature>
<dbReference type="EMBL" id="JABBWE010000109">
    <property type="protein sequence ID" value="KAG1785527.1"/>
    <property type="molecule type" value="Genomic_DNA"/>
</dbReference>
<organism evidence="2 3">
    <name type="scientific">Suillus plorans</name>
    <dbReference type="NCBI Taxonomy" id="116603"/>
    <lineage>
        <taxon>Eukaryota</taxon>
        <taxon>Fungi</taxon>
        <taxon>Dikarya</taxon>
        <taxon>Basidiomycota</taxon>
        <taxon>Agaricomycotina</taxon>
        <taxon>Agaricomycetes</taxon>
        <taxon>Agaricomycetidae</taxon>
        <taxon>Boletales</taxon>
        <taxon>Suillineae</taxon>
        <taxon>Suillaceae</taxon>
        <taxon>Suillus</taxon>
    </lineage>
</organism>
<feature type="region of interest" description="Disordered" evidence="1">
    <location>
        <begin position="1"/>
        <end position="32"/>
    </location>
</feature>
<gene>
    <name evidence="2" type="ORF">HD556DRAFT_1450659</name>
</gene>
<dbReference type="OrthoDB" id="2677764at2759"/>
<evidence type="ECO:0000313" key="2">
    <source>
        <dbReference type="EMBL" id="KAG1785527.1"/>
    </source>
</evidence>
<comment type="caution">
    <text evidence="2">The sequence shown here is derived from an EMBL/GenBank/DDBJ whole genome shotgun (WGS) entry which is preliminary data.</text>
</comment>
<dbReference type="GeneID" id="64601561"/>